<dbReference type="GO" id="GO:0022857">
    <property type="term" value="F:transmembrane transporter activity"/>
    <property type="evidence" value="ECO:0007669"/>
    <property type="project" value="InterPro"/>
</dbReference>
<feature type="transmembrane region" description="Helical" evidence="3">
    <location>
        <begin position="401"/>
        <end position="420"/>
    </location>
</feature>
<dbReference type="Proteomes" id="UP000053593">
    <property type="component" value="Unassembled WGS sequence"/>
</dbReference>
<dbReference type="AlphaFoldDB" id="A0A0D0AZQ5"/>
<gene>
    <name evidence="4" type="ORF">GYMLUDRAFT_247979</name>
</gene>
<dbReference type="Pfam" id="PF07690">
    <property type="entry name" value="MFS_1"/>
    <property type="match status" value="1"/>
</dbReference>
<keyword evidence="5" id="KW-1185">Reference proteome</keyword>
<feature type="transmembrane region" description="Helical" evidence="3">
    <location>
        <begin position="196"/>
        <end position="216"/>
    </location>
</feature>
<evidence type="ECO:0000256" key="2">
    <source>
        <dbReference type="ARBA" id="ARBA00006727"/>
    </source>
</evidence>
<feature type="transmembrane region" description="Helical" evidence="3">
    <location>
        <begin position="129"/>
        <end position="151"/>
    </location>
</feature>
<reference evidence="4 5" key="1">
    <citation type="submission" date="2014-04" db="EMBL/GenBank/DDBJ databases">
        <title>Evolutionary Origins and Diversification of the Mycorrhizal Mutualists.</title>
        <authorList>
            <consortium name="DOE Joint Genome Institute"/>
            <consortium name="Mycorrhizal Genomics Consortium"/>
            <person name="Kohler A."/>
            <person name="Kuo A."/>
            <person name="Nagy L.G."/>
            <person name="Floudas D."/>
            <person name="Copeland A."/>
            <person name="Barry K.W."/>
            <person name="Cichocki N."/>
            <person name="Veneault-Fourrey C."/>
            <person name="LaButti K."/>
            <person name="Lindquist E.A."/>
            <person name="Lipzen A."/>
            <person name="Lundell T."/>
            <person name="Morin E."/>
            <person name="Murat C."/>
            <person name="Riley R."/>
            <person name="Ohm R."/>
            <person name="Sun H."/>
            <person name="Tunlid A."/>
            <person name="Henrissat B."/>
            <person name="Grigoriev I.V."/>
            <person name="Hibbett D.S."/>
            <person name="Martin F."/>
        </authorList>
    </citation>
    <scope>NUCLEOTIDE SEQUENCE [LARGE SCALE GENOMIC DNA]</scope>
    <source>
        <strain evidence="4 5">FD-317 M1</strain>
    </source>
</reference>
<keyword evidence="3" id="KW-1133">Transmembrane helix</keyword>
<keyword evidence="3" id="KW-0472">Membrane</keyword>
<evidence type="ECO:0000313" key="4">
    <source>
        <dbReference type="EMBL" id="KIK56225.1"/>
    </source>
</evidence>
<protein>
    <recommendedName>
        <fullName evidence="6">MFS general substrate transporter</fullName>
    </recommendedName>
</protein>
<name>A0A0D0AZQ5_9AGAR</name>
<comment type="subcellular location">
    <subcellularLocation>
        <location evidence="1">Membrane</location>
        <topology evidence="1">Multi-pass membrane protein</topology>
    </subcellularLocation>
</comment>
<feature type="transmembrane region" description="Helical" evidence="3">
    <location>
        <begin position="277"/>
        <end position="295"/>
    </location>
</feature>
<dbReference type="InterPro" id="IPR050327">
    <property type="entry name" value="Proton-linked_MCT"/>
</dbReference>
<feature type="transmembrane region" description="Helical" evidence="3">
    <location>
        <begin position="369"/>
        <end position="389"/>
    </location>
</feature>
<dbReference type="PANTHER" id="PTHR11360">
    <property type="entry name" value="MONOCARBOXYLATE TRANSPORTER"/>
    <property type="match status" value="1"/>
</dbReference>
<comment type="similarity">
    <text evidence="2">Belongs to the major facilitator superfamily. Monocarboxylate porter (TC 2.A.1.13) family.</text>
</comment>
<evidence type="ECO:0000256" key="3">
    <source>
        <dbReference type="SAM" id="Phobius"/>
    </source>
</evidence>
<dbReference type="InterPro" id="IPR011701">
    <property type="entry name" value="MFS"/>
</dbReference>
<evidence type="ECO:0000256" key="1">
    <source>
        <dbReference type="ARBA" id="ARBA00004141"/>
    </source>
</evidence>
<evidence type="ECO:0000313" key="5">
    <source>
        <dbReference type="Proteomes" id="UP000053593"/>
    </source>
</evidence>
<dbReference type="HOGENOM" id="CLU_001265_1_2_1"/>
<evidence type="ECO:0008006" key="6">
    <source>
        <dbReference type="Google" id="ProtNLM"/>
    </source>
</evidence>
<feature type="transmembrane region" description="Helical" evidence="3">
    <location>
        <begin position="74"/>
        <end position="98"/>
    </location>
</feature>
<dbReference type="Gene3D" id="1.20.1250.20">
    <property type="entry name" value="MFS general substrate transporter like domains"/>
    <property type="match status" value="2"/>
</dbReference>
<feature type="transmembrane region" description="Helical" evidence="3">
    <location>
        <begin position="105"/>
        <end position="123"/>
    </location>
</feature>
<accession>A0A0D0AZQ5</accession>
<feature type="transmembrane region" description="Helical" evidence="3">
    <location>
        <begin position="237"/>
        <end position="257"/>
    </location>
</feature>
<dbReference type="InterPro" id="IPR036259">
    <property type="entry name" value="MFS_trans_sf"/>
</dbReference>
<proteinExistence type="inferred from homology"/>
<dbReference type="SUPFAM" id="SSF103473">
    <property type="entry name" value="MFS general substrate transporter"/>
    <property type="match status" value="1"/>
</dbReference>
<dbReference type="PANTHER" id="PTHR11360:SF177">
    <property type="entry name" value="RIBOFLAVIN TRANSPORTER MCH5"/>
    <property type="match status" value="1"/>
</dbReference>
<dbReference type="EMBL" id="KN834799">
    <property type="protein sequence ID" value="KIK56225.1"/>
    <property type="molecule type" value="Genomic_DNA"/>
</dbReference>
<keyword evidence="3" id="KW-0812">Transmembrane</keyword>
<dbReference type="GO" id="GO:0016020">
    <property type="term" value="C:membrane"/>
    <property type="evidence" value="ECO:0007669"/>
    <property type="project" value="UniProtKB-SubCell"/>
</dbReference>
<feature type="transmembrane region" description="Helical" evidence="3">
    <location>
        <begin position="332"/>
        <end position="357"/>
    </location>
</feature>
<organism evidence="4 5">
    <name type="scientific">Collybiopsis luxurians FD-317 M1</name>
    <dbReference type="NCBI Taxonomy" id="944289"/>
    <lineage>
        <taxon>Eukaryota</taxon>
        <taxon>Fungi</taxon>
        <taxon>Dikarya</taxon>
        <taxon>Basidiomycota</taxon>
        <taxon>Agaricomycotina</taxon>
        <taxon>Agaricomycetes</taxon>
        <taxon>Agaricomycetidae</taxon>
        <taxon>Agaricales</taxon>
        <taxon>Marasmiineae</taxon>
        <taxon>Omphalotaceae</taxon>
        <taxon>Collybiopsis</taxon>
        <taxon>Collybiopsis luxurians</taxon>
    </lineage>
</organism>
<feature type="transmembrane region" description="Helical" evidence="3">
    <location>
        <begin position="163"/>
        <end position="184"/>
    </location>
</feature>
<feature type="transmembrane region" description="Helical" evidence="3">
    <location>
        <begin position="307"/>
        <end position="326"/>
    </location>
</feature>
<dbReference type="OrthoDB" id="6509908at2759"/>
<sequence length="430" mass="46635">MPQDIEAVETCDSKIDAPAPPADPAYAPPEGGFKAWSTTAGASLVAFSTFGFANGYGAFSDFYNATYLDTYSPMVISMIGALQVFIFYILAGFSGALFDAIGPRYLIPFSGIVVVLSLVLLSFTQPQQIYQQFLCQSVMFSVGATFGFFPAMAILSHWFKSKLGYAVGCLTSGSSLGGILYPIILNSLVPRIGFGWTIRVIAIISLSCHLIAIATIHSRRPTKPLPPFTHLLDFKAFGDPCYLFLAIGCWFAIFAIWNPFFYVGLSAKMANPVSYLNPYYLSILCAASIVGRVTTGIFASRAGAFNLMWISTFFSAALILAFWYTSFDEANLMIFAILYGASAGPFFTLILPCVASISPIERVGTRVGLMYAFMASASLAGTPIGGLFIGTETEGNFKHLILFSGLMAFVGSIFLFAARMTRDRRVFAIR</sequence>